<keyword evidence="3" id="KW-0539">Nucleus</keyword>
<sequence length="587" mass="64687">MPEETDKSETRRKLRRGTSSCHECRRRKLKQSFDYDASTTSRYREVRRRLVRLEALVDQLLQQPAAASVRARADAFVGGQSRQPGAAETYNAGSSVPAANGFLMDDAATSTNHPSASEESAPHLGLIPSLVANLLVLARKLVELAIYLQQLGPDGSAVVTTGTLTTPPRAAAAYFVDAASRYVTSRTDNPLCCADGIELLMLEGVYHVNAGDWRRGWQTFRRALRIACALGLGRPLDGQGGCKADKRAWFRLVHSDRYMSLILGVPAAVPDDSSLSTMDGTELRRLERVHAVVTGRIAARNERLHHAGFWDGVPDEQEADNAYRETLQIDDDMKQAVRLLSAELWVLPAPAVDSTPAPATPVQIKETTARLFAQLKHFNLLVLLHFPYLMHSLDYRKSPSPSSWPGKWQGSGSYSMLTAVHASREVLSRFLVYRALRHVPLFYRGFDFMAVTASVVLLLAHLDGHRRGHGNILAHQRPGHLQMVGCAAPCFEAMDAQRTDPVSRSAAQVLRTLAAAESDAAQGLHEYLLWREDGPVGEVGCAVSEEQGGLRLTVPHFGIIHIVRKDTMAGSEMPGMQGWKYQQPRIH</sequence>
<keyword evidence="1" id="KW-0805">Transcription regulation</keyword>
<evidence type="ECO:0000256" key="3">
    <source>
        <dbReference type="ARBA" id="ARBA00023242"/>
    </source>
</evidence>
<feature type="compositionally biased region" description="Basic and acidic residues" evidence="4">
    <location>
        <begin position="1"/>
        <end position="11"/>
    </location>
</feature>
<evidence type="ECO:0000313" key="5">
    <source>
        <dbReference type="EMBL" id="KAK4232966.1"/>
    </source>
</evidence>
<reference evidence="5" key="1">
    <citation type="journal article" date="2023" name="Mol. Phylogenet. Evol.">
        <title>Genome-scale phylogeny and comparative genomics of the fungal order Sordariales.</title>
        <authorList>
            <person name="Hensen N."/>
            <person name="Bonometti L."/>
            <person name="Westerberg I."/>
            <person name="Brannstrom I.O."/>
            <person name="Guillou S."/>
            <person name="Cros-Aarteil S."/>
            <person name="Calhoun S."/>
            <person name="Haridas S."/>
            <person name="Kuo A."/>
            <person name="Mondo S."/>
            <person name="Pangilinan J."/>
            <person name="Riley R."/>
            <person name="LaButti K."/>
            <person name="Andreopoulos B."/>
            <person name="Lipzen A."/>
            <person name="Chen C."/>
            <person name="Yan M."/>
            <person name="Daum C."/>
            <person name="Ng V."/>
            <person name="Clum A."/>
            <person name="Steindorff A."/>
            <person name="Ohm R.A."/>
            <person name="Martin F."/>
            <person name="Silar P."/>
            <person name="Natvig D.O."/>
            <person name="Lalanne C."/>
            <person name="Gautier V."/>
            <person name="Ament-Velasquez S.L."/>
            <person name="Kruys A."/>
            <person name="Hutchinson M.I."/>
            <person name="Powell A.J."/>
            <person name="Barry K."/>
            <person name="Miller A.N."/>
            <person name="Grigoriev I.V."/>
            <person name="Debuchy R."/>
            <person name="Gladieux P."/>
            <person name="Hiltunen Thoren M."/>
            <person name="Johannesson H."/>
        </authorList>
    </citation>
    <scope>NUCLEOTIDE SEQUENCE</scope>
    <source>
        <strain evidence="5">CBS 532.94</strain>
    </source>
</reference>
<dbReference type="PANTHER" id="PTHR47840">
    <property type="entry name" value="ZN(II)2CYS6 TRANSCRIPTION FACTOR (EUROFUNG)-RELATED"/>
    <property type="match status" value="1"/>
</dbReference>
<reference evidence="5" key="2">
    <citation type="submission" date="2023-05" db="EMBL/GenBank/DDBJ databases">
        <authorList>
            <consortium name="Lawrence Berkeley National Laboratory"/>
            <person name="Steindorff A."/>
            <person name="Hensen N."/>
            <person name="Bonometti L."/>
            <person name="Westerberg I."/>
            <person name="Brannstrom I.O."/>
            <person name="Guillou S."/>
            <person name="Cros-Aarteil S."/>
            <person name="Calhoun S."/>
            <person name="Haridas S."/>
            <person name="Kuo A."/>
            <person name="Mondo S."/>
            <person name="Pangilinan J."/>
            <person name="Riley R."/>
            <person name="Labutti K."/>
            <person name="Andreopoulos B."/>
            <person name="Lipzen A."/>
            <person name="Chen C."/>
            <person name="Yanf M."/>
            <person name="Daum C."/>
            <person name="Ng V."/>
            <person name="Clum A."/>
            <person name="Ohm R."/>
            <person name="Martin F."/>
            <person name="Silar P."/>
            <person name="Natvig D."/>
            <person name="Lalanne C."/>
            <person name="Gautier V."/>
            <person name="Ament-Velasquez S.L."/>
            <person name="Kruys A."/>
            <person name="Hutchinson M.I."/>
            <person name="Powell A.J."/>
            <person name="Barry K."/>
            <person name="Miller A.N."/>
            <person name="Grigoriev I.V."/>
            <person name="Debuchy R."/>
            <person name="Gladieux P."/>
            <person name="Thoren M.H."/>
            <person name="Johannesson H."/>
        </authorList>
    </citation>
    <scope>NUCLEOTIDE SEQUENCE</scope>
    <source>
        <strain evidence="5">CBS 532.94</strain>
    </source>
</reference>
<organism evidence="5 6">
    <name type="scientific">Achaetomium macrosporum</name>
    <dbReference type="NCBI Taxonomy" id="79813"/>
    <lineage>
        <taxon>Eukaryota</taxon>
        <taxon>Fungi</taxon>
        <taxon>Dikarya</taxon>
        <taxon>Ascomycota</taxon>
        <taxon>Pezizomycotina</taxon>
        <taxon>Sordariomycetes</taxon>
        <taxon>Sordariomycetidae</taxon>
        <taxon>Sordariales</taxon>
        <taxon>Chaetomiaceae</taxon>
        <taxon>Achaetomium</taxon>
    </lineage>
</organism>
<feature type="region of interest" description="Disordered" evidence="4">
    <location>
        <begin position="1"/>
        <end position="20"/>
    </location>
</feature>
<dbReference type="Proteomes" id="UP001303760">
    <property type="component" value="Unassembled WGS sequence"/>
</dbReference>
<protein>
    <recommendedName>
        <fullName evidence="7">Transcription factor domain-containing protein</fullName>
    </recommendedName>
</protein>
<dbReference type="PANTHER" id="PTHR47840:SF1">
    <property type="entry name" value="ZN(II)2CYS6 TRANSCRIPTION FACTOR (EUROFUNG)"/>
    <property type="match status" value="1"/>
</dbReference>
<proteinExistence type="predicted"/>
<keyword evidence="6" id="KW-1185">Reference proteome</keyword>
<name>A0AAN7H330_9PEZI</name>
<evidence type="ECO:0000256" key="2">
    <source>
        <dbReference type="ARBA" id="ARBA00023163"/>
    </source>
</evidence>
<dbReference type="CDD" id="cd12148">
    <property type="entry name" value="fungal_TF_MHR"/>
    <property type="match status" value="1"/>
</dbReference>
<accession>A0AAN7H330</accession>
<keyword evidence="2" id="KW-0804">Transcription</keyword>
<evidence type="ECO:0000256" key="1">
    <source>
        <dbReference type="ARBA" id="ARBA00023015"/>
    </source>
</evidence>
<evidence type="ECO:0000313" key="6">
    <source>
        <dbReference type="Proteomes" id="UP001303760"/>
    </source>
</evidence>
<comment type="caution">
    <text evidence="5">The sequence shown here is derived from an EMBL/GenBank/DDBJ whole genome shotgun (WGS) entry which is preliminary data.</text>
</comment>
<feature type="non-terminal residue" evidence="5">
    <location>
        <position position="587"/>
    </location>
</feature>
<evidence type="ECO:0000256" key="4">
    <source>
        <dbReference type="SAM" id="MobiDB-lite"/>
    </source>
</evidence>
<gene>
    <name evidence="5" type="ORF">C8A03DRAFT_39359</name>
</gene>
<dbReference type="AlphaFoldDB" id="A0AAN7H330"/>
<dbReference type="EMBL" id="MU860738">
    <property type="protein sequence ID" value="KAK4232966.1"/>
    <property type="molecule type" value="Genomic_DNA"/>
</dbReference>
<evidence type="ECO:0008006" key="7">
    <source>
        <dbReference type="Google" id="ProtNLM"/>
    </source>
</evidence>